<feature type="signal peptide" evidence="1">
    <location>
        <begin position="1"/>
        <end position="25"/>
    </location>
</feature>
<dbReference type="EMBL" id="VORZ01000001">
    <property type="protein sequence ID" value="TXD97563.1"/>
    <property type="molecule type" value="Genomic_DNA"/>
</dbReference>
<sequence>MITRNIRSLFIVPIFVLLSLSGCQTTDVIEGAELASDQPDVTKYSDGWFYSYPFAYSDLDKTELAFRDPSVVVFIEYEDGCLYFNDGHQRTTPLLPYGHAIWNDEKKVLNYFGSDYHIGYNIESPGYILTPSQKHEFKNKQGQFNSRTGFVTTPRSECDTGQITYLFSLPPGVIDPTPFL</sequence>
<gene>
    <name evidence="2" type="ORF">ES754_00825</name>
</gene>
<organism evidence="2 3">
    <name type="scientific">Psychrobacter frigidicola</name>
    <dbReference type="NCBI Taxonomy" id="45611"/>
    <lineage>
        <taxon>Bacteria</taxon>
        <taxon>Pseudomonadati</taxon>
        <taxon>Pseudomonadota</taxon>
        <taxon>Gammaproteobacteria</taxon>
        <taxon>Moraxellales</taxon>
        <taxon>Moraxellaceae</taxon>
        <taxon>Psychrobacter</taxon>
    </lineage>
</organism>
<reference evidence="2 3" key="1">
    <citation type="submission" date="2019-08" db="EMBL/GenBank/DDBJ databases">
        <title>Genome sequence of Psychrobacter frigidicola ACAM304 (type strain).</title>
        <authorList>
            <person name="Bowman J.P."/>
        </authorList>
    </citation>
    <scope>NUCLEOTIDE SEQUENCE [LARGE SCALE GENOMIC DNA]</scope>
    <source>
        <strain evidence="2 3">ACAM 304</strain>
    </source>
</reference>
<dbReference type="OrthoDB" id="6657384at2"/>
<evidence type="ECO:0000313" key="2">
    <source>
        <dbReference type="EMBL" id="TXD97563.1"/>
    </source>
</evidence>
<feature type="chain" id="PRO_5023021113" description="WG repeat-containing protein" evidence="1">
    <location>
        <begin position="26"/>
        <end position="180"/>
    </location>
</feature>
<dbReference type="RefSeq" id="WP_147221179.1">
    <property type="nucleotide sequence ID" value="NZ_CAJGYY010000001.1"/>
</dbReference>
<proteinExistence type="predicted"/>
<comment type="caution">
    <text evidence="2">The sequence shown here is derived from an EMBL/GenBank/DDBJ whole genome shotgun (WGS) entry which is preliminary data.</text>
</comment>
<dbReference type="AlphaFoldDB" id="A0A5C7A9W3"/>
<keyword evidence="1" id="KW-0732">Signal</keyword>
<evidence type="ECO:0000256" key="1">
    <source>
        <dbReference type="SAM" id="SignalP"/>
    </source>
</evidence>
<accession>A0A5C7A9W3</accession>
<evidence type="ECO:0000313" key="3">
    <source>
        <dbReference type="Proteomes" id="UP000321903"/>
    </source>
</evidence>
<name>A0A5C7A9W3_9GAMM</name>
<dbReference type="PROSITE" id="PS51257">
    <property type="entry name" value="PROKAR_LIPOPROTEIN"/>
    <property type="match status" value="1"/>
</dbReference>
<evidence type="ECO:0008006" key="4">
    <source>
        <dbReference type="Google" id="ProtNLM"/>
    </source>
</evidence>
<dbReference type="Proteomes" id="UP000321903">
    <property type="component" value="Unassembled WGS sequence"/>
</dbReference>
<keyword evidence="3" id="KW-1185">Reference proteome</keyword>
<protein>
    <recommendedName>
        <fullName evidence="4">WG repeat-containing protein</fullName>
    </recommendedName>
</protein>